<gene>
    <name evidence="1" type="ORF">Ahy_A09g043614</name>
</gene>
<evidence type="ECO:0008006" key="3">
    <source>
        <dbReference type="Google" id="ProtNLM"/>
    </source>
</evidence>
<comment type="caution">
    <text evidence="1">The sequence shown here is derived from an EMBL/GenBank/DDBJ whole genome shotgun (WGS) entry which is preliminary data.</text>
</comment>
<dbReference type="Proteomes" id="UP000289738">
    <property type="component" value="Chromosome A09"/>
</dbReference>
<accession>A0A445BIP6</accession>
<proteinExistence type="predicted"/>
<dbReference type="EMBL" id="SDMP01000009">
    <property type="protein sequence ID" value="RYR38562.1"/>
    <property type="molecule type" value="Genomic_DNA"/>
</dbReference>
<dbReference type="AlphaFoldDB" id="A0A445BIP6"/>
<reference evidence="1 2" key="1">
    <citation type="submission" date="2019-01" db="EMBL/GenBank/DDBJ databases">
        <title>Sequencing of cultivated peanut Arachis hypogaea provides insights into genome evolution and oil improvement.</title>
        <authorList>
            <person name="Chen X."/>
        </authorList>
    </citation>
    <scope>NUCLEOTIDE SEQUENCE [LARGE SCALE GENOMIC DNA]</scope>
    <source>
        <strain evidence="2">cv. Fuhuasheng</strain>
        <tissue evidence="1">Leaves</tissue>
    </source>
</reference>
<keyword evidence="2" id="KW-1185">Reference proteome</keyword>
<name>A0A445BIP6_ARAHY</name>
<sequence length="104" mass="11897">MARQHDDDNDQRDKAGSSGSIFFVCSLEKRARASIEAKGHVCPAKMHVCMDDESERWYVVYFSNEHNHPIFDLQFSATLPSHRKMSKADIEQMNEMHKGSIPVS</sequence>
<evidence type="ECO:0000313" key="1">
    <source>
        <dbReference type="EMBL" id="RYR38562.1"/>
    </source>
</evidence>
<organism evidence="1 2">
    <name type="scientific">Arachis hypogaea</name>
    <name type="common">Peanut</name>
    <dbReference type="NCBI Taxonomy" id="3818"/>
    <lineage>
        <taxon>Eukaryota</taxon>
        <taxon>Viridiplantae</taxon>
        <taxon>Streptophyta</taxon>
        <taxon>Embryophyta</taxon>
        <taxon>Tracheophyta</taxon>
        <taxon>Spermatophyta</taxon>
        <taxon>Magnoliopsida</taxon>
        <taxon>eudicotyledons</taxon>
        <taxon>Gunneridae</taxon>
        <taxon>Pentapetalae</taxon>
        <taxon>rosids</taxon>
        <taxon>fabids</taxon>
        <taxon>Fabales</taxon>
        <taxon>Fabaceae</taxon>
        <taxon>Papilionoideae</taxon>
        <taxon>50 kb inversion clade</taxon>
        <taxon>dalbergioids sensu lato</taxon>
        <taxon>Dalbergieae</taxon>
        <taxon>Pterocarpus clade</taxon>
        <taxon>Arachis</taxon>
    </lineage>
</organism>
<evidence type="ECO:0000313" key="2">
    <source>
        <dbReference type="Proteomes" id="UP000289738"/>
    </source>
</evidence>
<protein>
    <recommendedName>
        <fullName evidence="3">FAR1 domain-containing protein</fullName>
    </recommendedName>
</protein>